<dbReference type="InterPro" id="IPR036291">
    <property type="entry name" value="NAD(P)-bd_dom_sf"/>
</dbReference>
<dbReference type="EMBL" id="FNFP01000015">
    <property type="protein sequence ID" value="SDL31645.1"/>
    <property type="molecule type" value="Genomic_DNA"/>
</dbReference>
<dbReference type="RefSeq" id="WP_090555056.1">
    <property type="nucleotide sequence ID" value="NZ_FNFP01000015.1"/>
</dbReference>
<feature type="domain" description="Quinate/shikimate 5-dehydrogenase/glutamyl-tRNA reductase" evidence="1">
    <location>
        <begin position="140"/>
        <end position="258"/>
    </location>
</feature>
<dbReference type="Gene3D" id="3.40.50.720">
    <property type="entry name" value="NAD(P)-binding Rossmann-like Domain"/>
    <property type="match status" value="1"/>
</dbReference>
<reference evidence="2 3" key="1">
    <citation type="submission" date="2016-10" db="EMBL/GenBank/DDBJ databases">
        <authorList>
            <person name="de Groot N.N."/>
        </authorList>
    </citation>
    <scope>NUCLEOTIDE SEQUENCE [LARGE SCALE GENOMIC DNA]</scope>
    <source>
        <strain evidence="2 3">DSM 18346</strain>
    </source>
</reference>
<gene>
    <name evidence="2" type="ORF">SAMN05660472_02998</name>
</gene>
<name>A0A1G9J2T9_9FIRM</name>
<proteinExistence type="predicted"/>
<dbReference type="STRING" id="393762.SAMN05660472_02998"/>
<accession>A0A1G9J2T9</accession>
<dbReference type="Proteomes" id="UP000198718">
    <property type="component" value="Unassembled WGS sequence"/>
</dbReference>
<sequence>MERFGFLIHPIEINDIYRKYKILKWLPENMTETIASCFPPSEVSKITDLQSPHNKAEGWFIGVPLTTKMMMTLDEKVVINKIIKAGKIAEGLGAKILGLGAYTSVVGDGGITIAKNLNIAVTTGNTYTVAAAFQATREASRLLGRRIEDCEIAIVGANGSIGKVCAELACRSAKKVTLIGRNIRKLEELKNFFTEKYGDIPIECTISIKEGIATADAVITVTSSLEDVIHPQDIKSGAVVCDVARPRDVSKKVQQLRKDVLVIEGGVIEVPKGTIFNFNFGFPVGLSYACMAETMILALEKKYENFSLGRDIHIDKVDEINYLAEKHGFKLAGLRSFERVVDEKYVEEVLMNIEKATEID</sequence>
<dbReference type="OrthoDB" id="9808814at2"/>
<evidence type="ECO:0000313" key="2">
    <source>
        <dbReference type="EMBL" id="SDL31645.1"/>
    </source>
</evidence>
<dbReference type="InterPro" id="IPR006151">
    <property type="entry name" value="Shikm_DH/Glu-tRNA_Rdtase"/>
</dbReference>
<protein>
    <submittedName>
        <fullName evidence="2">Predicted amino acid dehydrogenase</fullName>
    </submittedName>
</protein>
<evidence type="ECO:0000259" key="1">
    <source>
        <dbReference type="Pfam" id="PF01488"/>
    </source>
</evidence>
<dbReference type="SUPFAM" id="SSF51735">
    <property type="entry name" value="NAD(P)-binding Rossmann-fold domains"/>
    <property type="match status" value="1"/>
</dbReference>
<organism evidence="2 3">
    <name type="scientific">Natronincola ferrireducens</name>
    <dbReference type="NCBI Taxonomy" id="393762"/>
    <lineage>
        <taxon>Bacteria</taxon>
        <taxon>Bacillati</taxon>
        <taxon>Bacillota</taxon>
        <taxon>Clostridia</taxon>
        <taxon>Peptostreptococcales</taxon>
        <taxon>Natronincolaceae</taxon>
        <taxon>Natronincola</taxon>
    </lineage>
</organism>
<evidence type="ECO:0000313" key="3">
    <source>
        <dbReference type="Proteomes" id="UP000198718"/>
    </source>
</evidence>
<dbReference type="Pfam" id="PF01488">
    <property type="entry name" value="Shikimate_DH"/>
    <property type="match status" value="1"/>
</dbReference>
<dbReference type="AlphaFoldDB" id="A0A1G9J2T9"/>
<keyword evidence="3" id="KW-1185">Reference proteome</keyword>